<name>A0A3L7A2V1_9MICO</name>
<dbReference type="EMBL" id="RCUX01000010">
    <property type="protein sequence ID" value="RLP74569.1"/>
    <property type="molecule type" value="Genomic_DNA"/>
</dbReference>
<keyword evidence="3" id="KW-1185">Reference proteome</keyword>
<sequence length="119" mass="13351">MRLEEIAEHRVMVLPEIGEYVTTPDGMAELIGSLWGQSVTLVAIPRERLDPEFFRLASGVAGEFLQKLVNYRTPVAIIGDITAEVSASAPLHDFVWESNRGTQVWFEPSLDALRERLRA</sequence>
<evidence type="ECO:0000313" key="3">
    <source>
        <dbReference type="Proteomes" id="UP000272503"/>
    </source>
</evidence>
<organism evidence="2 3">
    <name type="scientific">Mycetocola tolaasinivorans</name>
    <dbReference type="NCBI Taxonomy" id="76635"/>
    <lineage>
        <taxon>Bacteria</taxon>
        <taxon>Bacillati</taxon>
        <taxon>Actinomycetota</taxon>
        <taxon>Actinomycetes</taxon>
        <taxon>Micrococcales</taxon>
        <taxon>Microbacteriaceae</taxon>
        <taxon>Mycetocola</taxon>
    </lineage>
</organism>
<dbReference type="InterPro" id="IPR025438">
    <property type="entry name" value="DUF4180"/>
</dbReference>
<reference evidence="2 3" key="1">
    <citation type="submission" date="2018-10" db="EMBL/GenBank/DDBJ databases">
        <authorList>
            <person name="Li J."/>
        </authorList>
    </citation>
    <scope>NUCLEOTIDE SEQUENCE [LARGE SCALE GENOMIC DNA]</scope>
    <source>
        <strain evidence="2 3">IF 016277</strain>
    </source>
</reference>
<dbReference type="Pfam" id="PF13788">
    <property type="entry name" value="DUF4180"/>
    <property type="match status" value="1"/>
</dbReference>
<dbReference type="AlphaFoldDB" id="A0A3L7A2V1"/>
<gene>
    <name evidence="2" type="ORF">D9V32_12845</name>
</gene>
<feature type="domain" description="DUF4180" evidence="1">
    <location>
        <begin position="8"/>
        <end position="117"/>
    </location>
</feature>
<proteinExistence type="predicted"/>
<protein>
    <submittedName>
        <fullName evidence="2">DUF4180 domain-containing protein</fullName>
    </submittedName>
</protein>
<evidence type="ECO:0000313" key="2">
    <source>
        <dbReference type="EMBL" id="RLP74569.1"/>
    </source>
</evidence>
<comment type="caution">
    <text evidence="2">The sequence shown here is derived from an EMBL/GenBank/DDBJ whole genome shotgun (WGS) entry which is preliminary data.</text>
</comment>
<dbReference type="OrthoDB" id="8595425at2"/>
<dbReference type="Proteomes" id="UP000272503">
    <property type="component" value="Unassembled WGS sequence"/>
</dbReference>
<accession>A0A3L7A2V1</accession>
<evidence type="ECO:0000259" key="1">
    <source>
        <dbReference type="Pfam" id="PF13788"/>
    </source>
</evidence>
<dbReference type="RefSeq" id="WP_121649317.1">
    <property type="nucleotide sequence ID" value="NZ_RCUX01000010.1"/>
</dbReference>